<dbReference type="InterPro" id="IPR003374">
    <property type="entry name" value="ApbE-like_sf"/>
</dbReference>
<evidence type="ECO:0000256" key="3">
    <source>
        <dbReference type="ARBA" id="ARBA00022630"/>
    </source>
</evidence>
<evidence type="ECO:0000256" key="6">
    <source>
        <dbReference type="ARBA" id="ARBA00022827"/>
    </source>
</evidence>
<feature type="binding site" evidence="11">
    <location>
        <position position="266"/>
    </location>
    <ligand>
        <name>Mg(2+)</name>
        <dbReference type="ChEBI" id="CHEBI:18420"/>
    </ligand>
</feature>
<evidence type="ECO:0000256" key="4">
    <source>
        <dbReference type="ARBA" id="ARBA00022679"/>
    </source>
</evidence>
<dbReference type="Pfam" id="PF02424">
    <property type="entry name" value="ApbE"/>
    <property type="match status" value="1"/>
</dbReference>
<evidence type="ECO:0000256" key="11">
    <source>
        <dbReference type="PIRSR" id="PIRSR006268-2"/>
    </source>
</evidence>
<comment type="similarity">
    <text evidence="10">Belongs to the ApbE family.</text>
</comment>
<reference evidence="13" key="1">
    <citation type="submission" date="2020-01" db="EMBL/GenBank/DDBJ databases">
        <authorList>
            <person name="Meier V. D."/>
            <person name="Meier V D."/>
        </authorList>
    </citation>
    <scope>NUCLEOTIDE SEQUENCE</scope>
    <source>
        <strain evidence="13">HLG_WM_MAG_01</strain>
    </source>
</reference>
<name>A0A6S6UE68_9BACT</name>
<keyword evidence="5 10" id="KW-0479">Metal-binding</keyword>
<keyword evidence="7 10" id="KW-0460">Magnesium</keyword>
<keyword evidence="3 10" id="KW-0285">Flavoprotein</keyword>
<dbReference type="EMBL" id="CACVAS010000166">
    <property type="protein sequence ID" value="CAA6827874.1"/>
    <property type="molecule type" value="Genomic_DNA"/>
</dbReference>
<feature type="binding site" evidence="11">
    <location>
        <position position="156"/>
    </location>
    <ligand>
        <name>Mg(2+)</name>
        <dbReference type="ChEBI" id="CHEBI:18420"/>
    </ligand>
</feature>
<organism evidence="13">
    <name type="scientific">uncultured Sulfurovum sp</name>
    <dbReference type="NCBI Taxonomy" id="269237"/>
    <lineage>
        <taxon>Bacteria</taxon>
        <taxon>Pseudomonadati</taxon>
        <taxon>Campylobacterota</taxon>
        <taxon>Epsilonproteobacteria</taxon>
        <taxon>Campylobacterales</taxon>
        <taxon>Sulfurovaceae</taxon>
        <taxon>Sulfurovum</taxon>
        <taxon>environmental samples</taxon>
    </lineage>
</organism>
<evidence type="ECO:0000313" key="13">
    <source>
        <dbReference type="EMBL" id="CAA6827874.1"/>
    </source>
</evidence>
<protein>
    <recommendedName>
        <fullName evidence="2 10">FAD:protein FMN transferase</fullName>
        <ecNumber evidence="1 10">2.7.1.180</ecNumber>
    </recommendedName>
    <alternativeName>
        <fullName evidence="8 10">Flavin transferase</fullName>
    </alternativeName>
</protein>
<comment type="catalytic activity">
    <reaction evidence="9 10">
        <text>L-threonyl-[protein] + FAD = FMN-L-threonyl-[protein] + AMP + H(+)</text>
        <dbReference type="Rhea" id="RHEA:36847"/>
        <dbReference type="Rhea" id="RHEA-COMP:11060"/>
        <dbReference type="Rhea" id="RHEA-COMP:11061"/>
        <dbReference type="ChEBI" id="CHEBI:15378"/>
        <dbReference type="ChEBI" id="CHEBI:30013"/>
        <dbReference type="ChEBI" id="CHEBI:57692"/>
        <dbReference type="ChEBI" id="CHEBI:74257"/>
        <dbReference type="ChEBI" id="CHEBI:456215"/>
        <dbReference type="EC" id="2.7.1.180"/>
    </reaction>
</comment>
<dbReference type="EC" id="2.7.1.180" evidence="1 10"/>
<dbReference type="InterPro" id="IPR024932">
    <property type="entry name" value="ApbE"/>
</dbReference>
<proteinExistence type="inferred from homology"/>
<evidence type="ECO:0000256" key="7">
    <source>
        <dbReference type="ARBA" id="ARBA00022842"/>
    </source>
</evidence>
<dbReference type="GO" id="GO:0046872">
    <property type="term" value="F:metal ion binding"/>
    <property type="evidence" value="ECO:0007669"/>
    <property type="project" value="UniProtKB-UniRule"/>
</dbReference>
<comment type="cofactor">
    <cofactor evidence="11">
        <name>Mg(2+)</name>
        <dbReference type="ChEBI" id="CHEBI:18420"/>
    </cofactor>
    <cofactor evidence="11">
        <name>Mn(2+)</name>
        <dbReference type="ChEBI" id="CHEBI:29035"/>
    </cofactor>
    <text evidence="11">Magnesium. Can also use manganese.</text>
</comment>
<evidence type="ECO:0000256" key="12">
    <source>
        <dbReference type="SAM" id="SignalP"/>
    </source>
</evidence>
<accession>A0A6S6UE68</accession>
<evidence type="ECO:0000256" key="8">
    <source>
        <dbReference type="ARBA" id="ARBA00031306"/>
    </source>
</evidence>
<feature type="binding site" evidence="11">
    <location>
        <position position="262"/>
    </location>
    <ligand>
        <name>Mg(2+)</name>
        <dbReference type="ChEBI" id="CHEBI:18420"/>
    </ligand>
</feature>
<feature type="signal peptide" evidence="12">
    <location>
        <begin position="1"/>
        <end position="18"/>
    </location>
</feature>
<dbReference type="SUPFAM" id="SSF143631">
    <property type="entry name" value="ApbE-like"/>
    <property type="match status" value="1"/>
</dbReference>
<evidence type="ECO:0000256" key="5">
    <source>
        <dbReference type="ARBA" id="ARBA00022723"/>
    </source>
</evidence>
<dbReference type="PANTHER" id="PTHR30040">
    <property type="entry name" value="THIAMINE BIOSYNTHESIS LIPOPROTEIN APBE"/>
    <property type="match status" value="1"/>
</dbReference>
<keyword evidence="4 10" id="KW-0808">Transferase</keyword>
<evidence type="ECO:0000256" key="1">
    <source>
        <dbReference type="ARBA" id="ARBA00011955"/>
    </source>
</evidence>
<gene>
    <name evidence="13" type="ORF">HELGO_WM27397</name>
</gene>
<keyword evidence="13" id="KW-0449">Lipoprotein</keyword>
<keyword evidence="6 10" id="KW-0274">FAD</keyword>
<dbReference type="Gene3D" id="3.10.520.10">
    <property type="entry name" value="ApbE-like domains"/>
    <property type="match status" value="1"/>
</dbReference>
<dbReference type="AlphaFoldDB" id="A0A6S6UE68"/>
<dbReference type="PANTHER" id="PTHR30040:SF2">
    <property type="entry name" value="FAD:PROTEIN FMN TRANSFERASE"/>
    <property type="match status" value="1"/>
</dbReference>
<evidence type="ECO:0000256" key="9">
    <source>
        <dbReference type="ARBA" id="ARBA00048540"/>
    </source>
</evidence>
<keyword evidence="12" id="KW-0732">Signal</keyword>
<sequence>MKYLPLLLILLTQTSLNATDIQREQLIMGTFVSITLDKKNEKEIQKGFTLLKKIEKSLSSYDKQSLLYQLNLNKSVISDRFLLECIQKSLLFYKLSNAYFNIAIGSVTKKLYAFGEEEEKIPTKNELALANTKIKNIHIKKNLITLEKNITLDLGGIGKGFAVDKVAQYYKEQNISHGTIALSGDIRCLDICSLELQSPYSEQTFATLTSKIPHLSISTSGTYRRFIKSPKHHHLINPKTIKQGTAFVSVSLLTEANNTQIDAYATAISVMPKNKALEFLKTHPEIGFVLVNSNAEIKYGNLKKFVTVQWKTTKNLKNLHLIN</sequence>
<evidence type="ECO:0000256" key="2">
    <source>
        <dbReference type="ARBA" id="ARBA00016337"/>
    </source>
</evidence>
<dbReference type="GO" id="GO:0016740">
    <property type="term" value="F:transferase activity"/>
    <property type="evidence" value="ECO:0007669"/>
    <property type="project" value="UniProtKB-UniRule"/>
</dbReference>
<feature type="chain" id="PRO_5039926302" description="FAD:protein FMN transferase" evidence="12">
    <location>
        <begin position="19"/>
        <end position="323"/>
    </location>
</feature>
<dbReference type="PIRSF" id="PIRSF006268">
    <property type="entry name" value="ApbE"/>
    <property type="match status" value="1"/>
</dbReference>
<evidence type="ECO:0000256" key="10">
    <source>
        <dbReference type="PIRNR" id="PIRNR006268"/>
    </source>
</evidence>